<dbReference type="EMBL" id="PXNS01000011">
    <property type="protein sequence ID" value="PTL92456.1"/>
    <property type="molecule type" value="Genomic_DNA"/>
</dbReference>
<organism evidence="1 2">
    <name type="scientific">Halomonas litopenaei</name>
    <dbReference type="NCBI Taxonomy" id="2109328"/>
    <lineage>
        <taxon>Bacteria</taxon>
        <taxon>Pseudomonadati</taxon>
        <taxon>Pseudomonadota</taxon>
        <taxon>Gammaproteobacteria</taxon>
        <taxon>Oceanospirillales</taxon>
        <taxon>Halomonadaceae</taxon>
        <taxon>Halomonas</taxon>
    </lineage>
</organism>
<dbReference type="Proteomes" id="UP000241895">
    <property type="component" value="Unassembled WGS sequence"/>
</dbReference>
<evidence type="ECO:0000313" key="2">
    <source>
        <dbReference type="Proteomes" id="UP000241895"/>
    </source>
</evidence>
<gene>
    <name evidence="1" type="ORF">C6W88_17020</name>
</gene>
<proteinExistence type="predicted"/>
<reference evidence="1 2" key="1">
    <citation type="submission" date="2018-03" db="EMBL/GenBank/DDBJ databases">
        <authorList>
            <person name="Zhou J."/>
            <person name="Li X."/>
            <person name="Xue M."/>
            <person name="Yin J."/>
        </authorList>
    </citation>
    <scope>NUCLEOTIDE SEQUENCE [LARGE SCALE GENOMIC DNA]</scope>
    <source>
        <strain evidence="1 2">SYSU ZJ2214</strain>
    </source>
</reference>
<keyword evidence="2" id="KW-1185">Reference proteome</keyword>
<evidence type="ECO:0000313" key="1">
    <source>
        <dbReference type="EMBL" id="PTL92456.1"/>
    </source>
</evidence>
<name>A0ABX5IY17_9GAMM</name>
<comment type="caution">
    <text evidence="1">The sequence shown here is derived from an EMBL/GenBank/DDBJ whole genome shotgun (WGS) entry which is preliminary data.</text>
</comment>
<accession>A0ABX5IY17</accession>
<sequence>MLGHLEVAKELYTEGAKTASYPHFGHPYHEVYPGIAPALESRGIDAFDTELEAFSGKVQQGGDWSEVEQDYASLRETILSAMADVDDGLEQDAGFQAKVQLALLKTALHEYEEAVDDGEFKNVVEYQDGRGFVLTARESLERHADMFRQAGAYDALVEGYDGLLEAWPTAKAPESPVMTVGELSAAMFPLEAELGKF</sequence>
<protein>
    <submittedName>
        <fullName evidence="1">Uncharacterized protein</fullName>
    </submittedName>
</protein>